<dbReference type="GO" id="GO:0006950">
    <property type="term" value="P:response to stress"/>
    <property type="evidence" value="ECO:0007669"/>
    <property type="project" value="TreeGrafter"/>
</dbReference>
<dbReference type="PROSITE" id="PS50995">
    <property type="entry name" value="HTH_MARR_2"/>
    <property type="match status" value="1"/>
</dbReference>
<dbReference type="InterPro" id="IPR036388">
    <property type="entry name" value="WH-like_DNA-bd_sf"/>
</dbReference>
<dbReference type="InterPro" id="IPR039422">
    <property type="entry name" value="MarR/SlyA-like"/>
</dbReference>
<comment type="caution">
    <text evidence="2">The sequence shown here is derived from an EMBL/GenBank/DDBJ whole genome shotgun (WGS) entry which is preliminary data.</text>
</comment>
<accession>A0A398BPX1</accession>
<dbReference type="Gene3D" id="1.10.10.10">
    <property type="entry name" value="Winged helix-like DNA-binding domain superfamily/Winged helix DNA-binding domain"/>
    <property type="match status" value="1"/>
</dbReference>
<dbReference type="SUPFAM" id="SSF46785">
    <property type="entry name" value="Winged helix' DNA-binding domain"/>
    <property type="match status" value="1"/>
</dbReference>
<organism evidence="2 3">
    <name type="scientific">Gemmobacter lutimaris</name>
    <dbReference type="NCBI Taxonomy" id="2306023"/>
    <lineage>
        <taxon>Bacteria</taxon>
        <taxon>Pseudomonadati</taxon>
        <taxon>Pseudomonadota</taxon>
        <taxon>Alphaproteobacteria</taxon>
        <taxon>Rhodobacterales</taxon>
        <taxon>Paracoccaceae</taxon>
        <taxon>Gemmobacter</taxon>
    </lineage>
</organism>
<dbReference type="AlphaFoldDB" id="A0A398BPX1"/>
<gene>
    <name evidence="2" type="primary">hpaR</name>
    <name evidence="2" type="ORF">D2N39_03795</name>
</gene>
<dbReference type="Pfam" id="PF12802">
    <property type="entry name" value="MarR_2"/>
    <property type="match status" value="1"/>
</dbReference>
<dbReference type="GO" id="GO:0003677">
    <property type="term" value="F:DNA binding"/>
    <property type="evidence" value="ECO:0007669"/>
    <property type="project" value="InterPro"/>
</dbReference>
<dbReference type="NCBIfam" id="TIGR02337">
    <property type="entry name" value="HpaR"/>
    <property type="match status" value="1"/>
</dbReference>
<evidence type="ECO:0000313" key="3">
    <source>
        <dbReference type="Proteomes" id="UP000266649"/>
    </source>
</evidence>
<keyword evidence="3" id="KW-1185">Reference proteome</keyword>
<proteinExistence type="predicted"/>
<evidence type="ECO:0000259" key="1">
    <source>
        <dbReference type="PROSITE" id="PS50995"/>
    </source>
</evidence>
<dbReference type="InterPro" id="IPR036390">
    <property type="entry name" value="WH_DNA-bd_sf"/>
</dbReference>
<dbReference type="Proteomes" id="UP000266649">
    <property type="component" value="Unassembled WGS sequence"/>
</dbReference>
<dbReference type="InterPro" id="IPR012712">
    <property type="entry name" value="HpaR/FarR"/>
</dbReference>
<dbReference type="EMBL" id="QXXQ01000002">
    <property type="protein sequence ID" value="RID92809.1"/>
    <property type="molecule type" value="Genomic_DNA"/>
</dbReference>
<feature type="domain" description="HTH marR-type" evidence="1">
    <location>
        <begin position="16"/>
        <end position="153"/>
    </location>
</feature>
<sequence>MSHSNEKDGFELSKTRRTLPMALLRAREAVMERFRPLLQAHGVTEQQWRVLRVLKEAEETDASDLAEAASILAPSLSRILKTLEARAFIEARKDPTDGRRALIRLTPEGHAFIRQIAPESAAIYAELEARVGRVRIDSLLDDLEALMTALEQI</sequence>
<dbReference type="GO" id="GO:0045892">
    <property type="term" value="P:negative regulation of DNA-templated transcription"/>
    <property type="evidence" value="ECO:0007669"/>
    <property type="project" value="InterPro"/>
</dbReference>
<evidence type="ECO:0000313" key="2">
    <source>
        <dbReference type="EMBL" id="RID92809.1"/>
    </source>
</evidence>
<dbReference type="InterPro" id="IPR000835">
    <property type="entry name" value="HTH_MarR-typ"/>
</dbReference>
<dbReference type="SMART" id="SM00347">
    <property type="entry name" value="HTH_MARR"/>
    <property type="match status" value="1"/>
</dbReference>
<dbReference type="OrthoDB" id="8588347at2"/>
<reference evidence="2 3" key="1">
    <citation type="submission" date="2018-09" db="EMBL/GenBank/DDBJ databases">
        <title>Gemmobacter lutimaris sp. nov., a marine bacterium isolated from tidal flat.</title>
        <authorList>
            <person name="Lee D.W."/>
            <person name="Yoo Y."/>
            <person name="Kim J.-J."/>
            <person name="Kim B.S."/>
        </authorList>
    </citation>
    <scope>NUCLEOTIDE SEQUENCE [LARGE SCALE GENOMIC DNA]</scope>
    <source>
        <strain evidence="2 3">YJ-T1-11</strain>
    </source>
</reference>
<dbReference type="GO" id="GO:0003700">
    <property type="term" value="F:DNA-binding transcription factor activity"/>
    <property type="evidence" value="ECO:0007669"/>
    <property type="project" value="InterPro"/>
</dbReference>
<dbReference type="PANTHER" id="PTHR33164">
    <property type="entry name" value="TRANSCRIPTIONAL REGULATOR, MARR FAMILY"/>
    <property type="match status" value="1"/>
</dbReference>
<protein>
    <submittedName>
        <fullName evidence="2">Homoprotocatechuate degradation operon regulator HpaR</fullName>
    </submittedName>
</protein>
<dbReference type="PANTHER" id="PTHR33164:SF13">
    <property type="entry name" value="4-HYDROXYPHENYLACETATE CATABOLISM PROTEIN"/>
    <property type="match status" value="1"/>
</dbReference>
<name>A0A398BPX1_9RHOB</name>